<gene>
    <name evidence="1" type="ORF">M125_0834</name>
</gene>
<accession>A0A015W2U0</accession>
<organism evidence="1 2">
    <name type="scientific">Bacteroides fragilis str. 3998T(B)3</name>
    <dbReference type="NCBI Taxonomy" id="1339316"/>
    <lineage>
        <taxon>Bacteria</taxon>
        <taxon>Pseudomonadati</taxon>
        <taxon>Bacteroidota</taxon>
        <taxon>Bacteroidia</taxon>
        <taxon>Bacteroidales</taxon>
        <taxon>Bacteroidaceae</taxon>
        <taxon>Bacteroides</taxon>
    </lineage>
</organism>
<sequence>MNTLFLFFFYAKRSTEALCSRKGRLANCLKGEYNDSIL</sequence>
<evidence type="ECO:0000313" key="2">
    <source>
        <dbReference type="Proteomes" id="UP000020773"/>
    </source>
</evidence>
<evidence type="ECO:0000313" key="1">
    <source>
        <dbReference type="EMBL" id="EXY92558.1"/>
    </source>
</evidence>
<dbReference type="AlphaFoldDB" id="A0A015W2U0"/>
<name>A0A015W2U0_BACFG</name>
<protein>
    <submittedName>
        <fullName evidence="1">Uncharacterized protein</fullName>
    </submittedName>
</protein>
<dbReference type="Proteomes" id="UP000020773">
    <property type="component" value="Unassembled WGS sequence"/>
</dbReference>
<comment type="caution">
    <text evidence="1">The sequence shown here is derived from an EMBL/GenBank/DDBJ whole genome shotgun (WGS) entry which is preliminary data.</text>
</comment>
<reference evidence="1 2" key="1">
    <citation type="submission" date="2014-02" db="EMBL/GenBank/DDBJ databases">
        <authorList>
            <person name="Sears C."/>
            <person name="Carroll K."/>
            <person name="Sack B.R."/>
            <person name="Qadri F."/>
            <person name="Myers L.L."/>
            <person name="Chung G.-T."/>
            <person name="Escheverria P."/>
            <person name="Fraser C.M."/>
            <person name="Sadzewicz L."/>
            <person name="Shefchek K.A."/>
            <person name="Tallon L."/>
            <person name="Das S.P."/>
            <person name="Daugherty S."/>
            <person name="Mongodin E.F."/>
        </authorList>
    </citation>
    <scope>NUCLEOTIDE SEQUENCE [LARGE SCALE GENOMIC DNA]</scope>
    <source>
        <strain evidence="2">3998T(B)3</strain>
    </source>
</reference>
<proteinExistence type="predicted"/>
<dbReference type="EMBL" id="JGDB01000016">
    <property type="protein sequence ID" value="EXY92558.1"/>
    <property type="molecule type" value="Genomic_DNA"/>
</dbReference>